<dbReference type="EMBL" id="BDJL01000004">
    <property type="protein sequence ID" value="GAV24336.1"/>
    <property type="molecule type" value="Genomic_DNA"/>
</dbReference>
<proteinExistence type="inferred from homology"/>
<gene>
    <name evidence="12" type="ORF">ciss_02690</name>
</gene>
<dbReference type="PROSITE" id="PS00072">
    <property type="entry name" value="ACYL_COA_DH_1"/>
    <property type="match status" value="1"/>
</dbReference>
<dbReference type="InterPro" id="IPR046373">
    <property type="entry name" value="Acyl-CoA_Oxase/DH_mid-dom_sf"/>
</dbReference>
<dbReference type="InterPro" id="IPR009100">
    <property type="entry name" value="AcylCoA_DH/oxidase_NM_dom_sf"/>
</dbReference>
<keyword evidence="3 7" id="KW-0285">Flavoprotein</keyword>
<dbReference type="Gene3D" id="1.20.140.10">
    <property type="entry name" value="Butyryl-CoA Dehydrogenase, subunit A, domain 3"/>
    <property type="match status" value="2"/>
</dbReference>
<comment type="cofactor">
    <cofactor evidence="1 7">
        <name>FAD</name>
        <dbReference type="ChEBI" id="CHEBI:57692"/>
    </cofactor>
</comment>
<dbReference type="InterPro" id="IPR006091">
    <property type="entry name" value="Acyl-CoA_Oxase/DH_mid-dom"/>
</dbReference>
<dbReference type="SUPFAM" id="SSF56645">
    <property type="entry name" value="Acyl-CoA dehydrogenase NM domain-like"/>
    <property type="match status" value="1"/>
</dbReference>
<dbReference type="PANTHER" id="PTHR43884:SF12">
    <property type="entry name" value="ISOVALERYL-COA DEHYDROGENASE, MITOCHONDRIAL-RELATED"/>
    <property type="match status" value="1"/>
</dbReference>
<dbReference type="Pfam" id="PF21263">
    <property type="entry name" value="Acyl-CoA-dh_C"/>
    <property type="match status" value="1"/>
</dbReference>
<dbReference type="Pfam" id="PF00441">
    <property type="entry name" value="Acyl-CoA_dh_1"/>
    <property type="match status" value="1"/>
</dbReference>
<dbReference type="SUPFAM" id="SSF47203">
    <property type="entry name" value="Acyl-CoA dehydrogenase C-terminal domain-like"/>
    <property type="match status" value="1"/>
</dbReference>
<evidence type="ECO:0000259" key="9">
    <source>
        <dbReference type="Pfam" id="PF02770"/>
    </source>
</evidence>
<dbReference type="InterPro" id="IPR013786">
    <property type="entry name" value="AcylCoA_DH/ox_N"/>
</dbReference>
<dbReference type="GO" id="GO:0003995">
    <property type="term" value="F:acyl-CoA dehydrogenase activity"/>
    <property type="evidence" value="ECO:0007669"/>
    <property type="project" value="InterPro"/>
</dbReference>
<organism evidence="12 13">
    <name type="scientific">Carboxydothermus islandicus</name>
    <dbReference type="NCBI Taxonomy" id="661089"/>
    <lineage>
        <taxon>Bacteria</taxon>
        <taxon>Bacillati</taxon>
        <taxon>Bacillota</taxon>
        <taxon>Clostridia</taxon>
        <taxon>Thermoanaerobacterales</taxon>
        <taxon>Thermoanaerobacteraceae</taxon>
        <taxon>Carboxydothermus</taxon>
    </lineage>
</organism>
<dbReference type="InterPro" id="IPR006089">
    <property type="entry name" value="Acyl-CoA_DH_CS"/>
</dbReference>
<evidence type="ECO:0000313" key="12">
    <source>
        <dbReference type="EMBL" id="GAV24336.1"/>
    </source>
</evidence>
<dbReference type="AlphaFoldDB" id="A0A1L8CZG8"/>
<feature type="domain" description="Acyl-CoA dehydrogenase/oxidase N-terminal" evidence="10">
    <location>
        <begin position="28"/>
        <end position="140"/>
    </location>
</feature>
<keyword evidence="4 7" id="KW-0274">FAD</keyword>
<sequence>MMSELLRGGEFLIKDVEPQSIFTPEDFTEEHRMMAKMVKDFITNEVVPKSEEIENQVEGVVPELMRKAGELGLLSVDIPEAYGGMELDKVSTVIVTENVSGQGSFATAHGAHTGIGTLPIVYFGTEEQKKKYLPGLASGEKIAAYCLTEPGSGSDALAAKTKAVLSEDGKYYILNGTKQFITNAGFADVFIVYAKVDGDKFTAFIVERDFPGVSFGPEEKKMGIKGSSTRQVILEDVKVPVENVLGEVGKGHVIAFNILNIGRFKLGAGCAGSCKLALNTAVKYATERSQFGQPIANFGLIKNKIGRMAAYAFAAESMVYRTAGMMDKILGDVKGKTGAEIAKGIEEYAIEYSINKVFASEALDFVVDETVQIFGGYGYTQEYPAERMYRDARINRIFEGTNEINRLIIPAQLLRKAQKGQLPLLAAVQKLMGEIVAPLPPVEDISGLNREKEAISRAKKLALMAAGLAVQKFKEKIEQEQEVLGMIADMAIEIYAMESSYLRAVKTGSELQEKYVKIFVAESFAKIERIAKDLLAYVSEGDEQRTYLAVVKKYAKLPPVNTVKLTREVADVIIDNLGYKA</sequence>
<evidence type="ECO:0000256" key="3">
    <source>
        <dbReference type="ARBA" id="ARBA00022630"/>
    </source>
</evidence>
<dbReference type="PROSITE" id="PS00073">
    <property type="entry name" value="ACYL_COA_DH_2"/>
    <property type="match status" value="1"/>
</dbReference>
<dbReference type="PANTHER" id="PTHR43884">
    <property type="entry name" value="ACYL-COA DEHYDROGENASE"/>
    <property type="match status" value="1"/>
</dbReference>
<dbReference type="InterPro" id="IPR049426">
    <property type="entry name" value="Acyl-CoA-dh-like_C"/>
</dbReference>
<keyword evidence="5 7" id="KW-0560">Oxidoreductase</keyword>
<evidence type="ECO:0000256" key="4">
    <source>
        <dbReference type="ARBA" id="ARBA00022827"/>
    </source>
</evidence>
<feature type="domain" description="Acyl-CoA oxidase/dehydrogenase middle" evidence="9">
    <location>
        <begin position="144"/>
        <end position="237"/>
    </location>
</feature>
<dbReference type="FunFam" id="2.40.110.10:FF:000006">
    <property type="entry name" value="very long-chain specific acyl-CoA dehydrogenase, mitochondrial"/>
    <property type="match status" value="1"/>
</dbReference>
<dbReference type="FunFam" id="1.10.540.10:FF:000001">
    <property type="entry name" value="Very long-chain-specific acyl-CoA dehydrogenase, mitochondrial"/>
    <property type="match status" value="1"/>
</dbReference>
<dbReference type="FunFam" id="1.20.140.10:FF:000019">
    <property type="entry name" value="Acyl-CoA dehydrogenase"/>
    <property type="match status" value="1"/>
</dbReference>
<evidence type="ECO:0000259" key="11">
    <source>
        <dbReference type="Pfam" id="PF21263"/>
    </source>
</evidence>
<evidence type="ECO:0000256" key="2">
    <source>
        <dbReference type="ARBA" id="ARBA00009347"/>
    </source>
</evidence>
<reference evidence="13" key="1">
    <citation type="submission" date="2016-12" db="EMBL/GenBank/DDBJ databases">
        <title>Draft Genome Sequences od Carboxydothermus pertinax and islandicus, Hydrogenogenic Carboxydotrophic Bacteria.</title>
        <authorList>
            <person name="Fukuyama Y."/>
            <person name="Ohmae K."/>
            <person name="Yoneda Y."/>
            <person name="Yoshida T."/>
            <person name="Sako Y."/>
        </authorList>
    </citation>
    <scope>NUCLEOTIDE SEQUENCE [LARGE SCALE GENOMIC DNA]</scope>
    <source>
        <strain evidence="13">SET</strain>
    </source>
</reference>
<evidence type="ECO:0000313" key="13">
    <source>
        <dbReference type="Proteomes" id="UP000187338"/>
    </source>
</evidence>
<dbReference type="STRING" id="661089.ciss_02690"/>
<name>A0A1L8CZG8_9THEO</name>
<evidence type="ECO:0000259" key="8">
    <source>
        <dbReference type="Pfam" id="PF00441"/>
    </source>
</evidence>
<dbReference type="InterPro" id="IPR009075">
    <property type="entry name" value="AcylCo_DH/oxidase_C"/>
</dbReference>
<dbReference type="InterPro" id="IPR037069">
    <property type="entry name" value="AcylCoA_DH/ox_N_sf"/>
</dbReference>
<dbReference type="GO" id="GO:0050660">
    <property type="term" value="F:flavin adenine dinucleotide binding"/>
    <property type="evidence" value="ECO:0007669"/>
    <property type="project" value="InterPro"/>
</dbReference>
<evidence type="ECO:0000256" key="1">
    <source>
        <dbReference type="ARBA" id="ARBA00001974"/>
    </source>
</evidence>
<comment type="caution">
    <text evidence="12">The sequence shown here is derived from an EMBL/GenBank/DDBJ whole genome shotgun (WGS) entry which is preliminary data.</text>
</comment>
<dbReference type="Pfam" id="PF02770">
    <property type="entry name" value="Acyl-CoA_dh_M"/>
    <property type="match status" value="1"/>
</dbReference>
<keyword evidence="13" id="KW-1185">Reference proteome</keyword>
<evidence type="ECO:0000256" key="6">
    <source>
        <dbReference type="ARBA" id="ARBA00052546"/>
    </source>
</evidence>
<evidence type="ECO:0000259" key="10">
    <source>
        <dbReference type="Pfam" id="PF02771"/>
    </source>
</evidence>
<protein>
    <submittedName>
        <fullName evidence="12">Acyl-CoA dehydrogenase</fullName>
    </submittedName>
</protein>
<feature type="domain" description="Acyl-CoA dehydrogenase-like C-terminal" evidence="11">
    <location>
        <begin position="458"/>
        <end position="553"/>
    </location>
</feature>
<feature type="domain" description="Acyl-CoA dehydrogenase/oxidase C-terminal" evidence="8">
    <location>
        <begin position="249"/>
        <end position="413"/>
    </location>
</feature>
<comment type="catalytic activity">
    <reaction evidence="6">
        <text>a 2,3-saturated acyl-CoA + A = a 2,3-dehydroacyl-CoA + AH2</text>
        <dbReference type="Rhea" id="RHEA:48608"/>
        <dbReference type="ChEBI" id="CHEBI:13193"/>
        <dbReference type="ChEBI" id="CHEBI:17499"/>
        <dbReference type="ChEBI" id="CHEBI:60015"/>
        <dbReference type="ChEBI" id="CHEBI:65111"/>
    </reaction>
</comment>
<evidence type="ECO:0000256" key="7">
    <source>
        <dbReference type="RuleBase" id="RU362125"/>
    </source>
</evidence>
<accession>A0A1L8CZG8</accession>
<dbReference type="Pfam" id="PF02771">
    <property type="entry name" value="Acyl-CoA_dh_N"/>
    <property type="match status" value="1"/>
</dbReference>
<comment type="similarity">
    <text evidence="2 7">Belongs to the acyl-CoA dehydrogenase family.</text>
</comment>
<dbReference type="Proteomes" id="UP000187338">
    <property type="component" value="Unassembled WGS sequence"/>
</dbReference>
<dbReference type="Gene3D" id="1.10.540.10">
    <property type="entry name" value="Acyl-CoA dehydrogenase/oxidase, N-terminal domain"/>
    <property type="match status" value="1"/>
</dbReference>
<dbReference type="InterPro" id="IPR036250">
    <property type="entry name" value="AcylCo_DH-like_C"/>
</dbReference>
<dbReference type="Gene3D" id="2.40.110.10">
    <property type="entry name" value="Butyryl-CoA Dehydrogenase, subunit A, domain 2"/>
    <property type="match status" value="1"/>
</dbReference>
<evidence type="ECO:0000256" key="5">
    <source>
        <dbReference type="ARBA" id="ARBA00023002"/>
    </source>
</evidence>